<evidence type="ECO:0000313" key="1">
    <source>
        <dbReference type="EMBL" id="KAI5672624.1"/>
    </source>
</evidence>
<name>A0ACC0BJ55_CATRO</name>
<reference evidence="2" key="1">
    <citation type="journal article" date="2023" name="Nat. Plants">
        <title>Single-cell RNA sequencing provides a high-resolution roadmap for understanding the multicellular compartmentation of specialized metabolism.</title>
        <authorList>
            <person name="Sun S."/>
            <person name="Shen X."/>
            <person name="Li Y."/>
            <person name="Li Y."/>
            <person name="Wang S."/>
            <person name="Li R."/>
            <person name="Zhang H."/>
            <person name="Shen G."/>
            <person name="Guo B."/>
            <person name="Wei J."/>
            <person name="Xu J."/>
            <person name="St-Pierre B."/>
            <person name="Chen S."/>
            <person name="Sun C."/>
        </authorList>
    </citation>
    <scope>NUCLEOTIDE SEQUENCE [LARGE SCALE GENOMIC DNA]</scope>
</reference>
<organism evidence="1 2">
    <name type="scientific">Catharanthus roseus</name>
    <name type="common">Madagascar periwinkle</name>
    <name type="synonym">Vinca rosea</name>
    <dbReference type="NCBI Taxonomy" id="4058"/>
    <lineage>
        <taxon>Eukaryota</taxon>
        <taxon>Viridiplantae</taxon>
        <taxon>Streptophyta</taxon>
        <taxon>Embryophyta</taxon>
        <taxon>Tracheophyta</taxon>
        <taxon>Spermatophyta</taxon>
        <taxon>Magnoliopsida</taxon>
        <taxon>eudicotyledons</taxon>
        <taxon>Gunneridae</taxon>
        <taxon>Pentapetalae</taxon>
        <taxon>asterids</taxon>
        <taxon>lamiids</taxon>
        <taxon>Gentianales</taxon>
        <taxon>Apocynaceae</taxon>
        <taxon>Rauvolfioideae</taxon>
        <taxon>Vinceae</taxon>
        <taxon>Catharanthinae</taxon>
        <taxon>Catharanthus</taxon>
    </lineage>
</organism>
<accession>A0ACC0BJ55</accession>
<comment type="caution">
    <text evidence="1">The sequence shown here is derived from an EMBL/GenBank/DDBJ whole genome shotgun (WGS) entry which is preliminary data.</text>
</comment>
<dbReference type="EMBL" id="CM044703">
    <property type="protein sequence ID" value="KAI5672624.1"/>
    <property type="molecule type" value="Genomic_DNA"/>
</dbReference>
<evidence type="ECO:0000313" key="2">
    <source>
        <dbReference type="Proteomes" id="UP001060085"/>
    </source>
</evidence>
<proteinExistence type="predicted"/>
<keyword evidence="2" id="KW-1185">Reference proteome</keyword>
<protein>
    <submittedName>
        <fullName evidence="1">Uncharacterized protein</fullName>
    </submittedName>
</protein>
<dbReference type="Proteomes" id="UP001060085">
    <property type="component" value="Linkage Group LG03"/>
</dbReference>
<gene>
    <name evidence="1" type="ORF">M9H77_12988</name>
</gene>
<sequence>MDEKFHKRRGDYEEYYDSYNYGGYNCRRSSQTLGTTSRPLSFNNLKLPILCGTFGPYDNKAQGEWKLNQSKTWSLMKQSLRNRLELETMKDKDKVKQRKNSWNLQRMKVYKTI</sequence>